<keyword evidence="1" id="KW-1133">Transmembrane helix</keyword>
<dbReference type="Proteomes" id="UP000283530">
    <property type="component" value="Unassembled WGS sequence"/>
</dbReference>
<feature type="transmembrane region" description="Helical" evidence="1">
    <location>
        <begin position="60"/>
        <end position="78"/>
    </location>
</feature>
<comment type="caution">
    <text evidence="2">The sequence shown here is derived from an EMBL/GenBank/DDBJ whole genome shotgun (WGS) entry which is preliminary data.</text>
</comment>
<accession>A0A3S3MGQ1</accession>
<proteinExistence type="predicted"/>
<protein>
    <submittedName>
        <fullName evidence="2">Uncharacterized protein</fullName>
    </submittedName>
</protein>
<evidence type="ECO:0000313" key="3">
    <source>
        <dbReference type="Proteomes" id="UP000283530"/>
    </source>
</evidence>
<keyword evidence="1" id="KW-0812">Transmembrane</keyword>
<name>A0A3S3MGQ1_9MAGN</name>
<evidence type="ECO:0000256" key="1">
    <source>
        <dbReference type="SAM" id="Phobius"/>
    </source>
</evidence>
<organism evidence="2 3">
    <name type="scientific">Cinnamomum micranthum f. kanehirae</name>
    <dbReference type="NCBI Taxonomy" id="337451"/>
    <lineage>
        <taxon>Eukaryota</taxon>
        <taxon>Viridiplantae</taxon>
        <taxon>Streptophyta</taxon>
        <taxon>Embryophyta</taxon>
        <taxon>Tracheophyta</taxon>
        <taxon>Spermatophyta</taxon>
        <taxon>Magnoliopsida</taxon>
        <taxon>Magnoliidae</taxon>
        <taxon>Laurales</taxon>
        <taxon>Lauraceae</taxon>
        <taxon>Cinnamomum</taxon>
    </lineage>
</organism>
<evidence type="ECO:0000313" key="2">
    <source>
        <dbReference type="EMBL" id="RWR83334.1"/>
    </source>
</evidence>
<sequence>MDMSGTGRTGNDELHDSRWLGAILPIILGYLQLIPQQQRRQGEGGGEGNAAAAAARCDSLIASSLSFTIALIALTASIPLPPSKGLKICIFHLMLGCVIPLSSALPNVVCWLPFLSCIRPLFDLLPPRLQLRILHFSEILCDAIKCYVAFLFHMLPDPFQTQILQIFESSWNVIVELVTVDASRDAQSSPPAPAQVNINLDMVESLHDGITNIASTSLEGVHEHPLEDLNSL</sequence>
<keyword evidence="1" id="KW-0472">Membrane</keyword>
<dbReference type="EMBL" id="QPKB01000004">
    <property type="protein sequence ID" value="RWR83334.1"/>
    <property type="molecule type" value="Genomic_DNA"/>
</dbReference>
<dbReference type="AlphaFoldDB" id="A0A3S3MGQ1"/>
<keyword evidence="3" id="KW-1185">Reference proteome</keyword>
<reference evidence="2 3" key="1">
    <citation type="journal article" date="2019" name="Nat. Plants">
        <title>Stout camphor tree genome fills gaps in understanding of flowering plant genome evolution.</title>
        <authorList>
            <person name="Chaw S.M."/>
            <person name="Liu Y.C."/>
            <person name="Wu Y.W."/>
            <person name="Wang H.Y."/>
            <person name="Lin C.I."/>
            <person name="Wu C.S."/>
            <person name="Ke H.M."/>
            <person name="Chang L.Y."/>
            <person name="Hsu C.Y."/>
            <person name="Yang H.T."/>
            <person name="Sudianto E."/>
            <person name="Hsu M.H."/>
            <person name="Wu K.P."/>
            <person name="Wang L.N."/>
            <person name="Leebens-Mack J.H."/>
            <person name="Tsai I.J."/>
        </authorList>
    </citation>
    <scope>NUCLEOTIDE SEQUENCE [LARGE SCALE GENOMIC DNA]</scope>
    <source>
        <strain evidence="3">cv. Chaw 1501</strain>
        <tissue evidence="2">Young leaves</tissue>
    </source>
</reference>
<gene>
    <name evidence="2" type="ORF">CKAN_01208700</name>
</gene>
<feature type="transmembrane region" description="Helical" evidence="1">
    <location>
        <begin position="90"/>
        <end position="112"/>
    </location>
</feature>